<name>A0A975Q150_9SPHN</name>
<dbReference type="EMBL" id="CP073910">
    <property type="protein sequence ID" value="QUT05053.1"/>
    <property type="molecule type" value="Genomic_DNA"/>
</dbReference>
<dbReference type="Pfam" id="PF13561">
    <property type="entry name" value="adh_short_C2"/>
    <property type="match status" value="1"/>
</dbReference>
<dbReference type="InterPro" id="IPR050259">
    <property type="entry name" value="SDR"/>
</dbReference>
<dbReference type="AlphaFoldDB" id="A0A975Q150"/>
<protein>
    <submittedName>
        <fullName evidence="2">SDR family oxidoreductase</fullName>
    </submittedName>
</protein>
<evidence type="ECO:0000256" key="1">
    <source>
        <dbReference type="ARBA" id="ARBA00006484"/>
    </source>
</evidence>
<gene>
    <name evidence="2" type="ORF">KFK14_18870</name>
</gene>
<proteinExistence type="inferred from homology"/>
<dbReference type="PANTHER" id="PTHR42879:SF6">
    <property type="entry name" value="NADPH-DEPENDENT REDUCTASE BACG"/>
    <property type="match status" value="1"/>
</dbReference>
<dbReference type="SUPFAM" id="SSF51735">
    <property type="entry name" value="NAD(P)-binding Rossmann-fold domains"/>
    <property type="match status" value="1"/>
</dbReference>
<dbReference type="InterPro" id="IPR036291">
    <property type="entry name" value="NAD(P)-bd_dom_sf"/>
</dbReference>
<dbReference type="KEGG" id="spph:KFK14_18870"/>
<sequence length="248" mass="25736">MDLGIAGKWAVVCAASHGLGRACATALAMEGANVVINGRDPDALAEAAESIRAAVPGVEVMTVAGSVTDPECRAALVAAAPQMDILVNNAGGPPPGDFRDWDRDTWIAALDTNLLAAVELIRMSIDGMMDRGFGRIVNITSSTVRVPIPVLGLSNAARAALTNFVFGLVPQVSGKGVTINNILPGPFDTNRLRKSKDITMHLTTNPVAGRVGRPEEIGSLCAYLCSGHAGYISGQNILIDGGLYPGSF</sequence>
<organism evidence="2 3">
    <name type="scientific">Sphingobium phenoxybenzoativorans</name>
    <dbReference type="NCBI Taxonomy" id="1592790"/>
    <lineage>
        <taxon>Bacteria</taxon>
        <taxon>Pseudomonadati</taxon>
        <taxon>Pseudomonadota</taxon>
        <taxon>Alphaproteobacteria</taxon>
        <taxon>Sphingomonadales</taxon>
        <taxon>Sphingomonadaceae</taxon>
        <taxon>Sphingobium</taxon>
    </lineage>
</organism>
<evidence type="ECO:0000313" key="3">
    <source>
        <dbReference type="Proteomes" id="UP000681425"/>
    </source>
</evidence>
<reference evidence="2" key="1">
    <citation type="submission" date="2021-04" db="EMBL/GenBank/DDBJ databases">
        <title>Isolation of p-tert-butylphenol degrading bacteria Sphingobium phenoxybenzoativorans Tas13 from active sludge.</title>
        <authorList>
            <person name="Li Y."/>
        </authorList>
    </citation>
    <scope>NUCLEOTIDE SEQUENCE</scope>
    <source>
        <strain evidence="2">Tas13</strain>
    </source>
</reference>
<dbReference type="PRINTS" id="PR00081">
    <property type="entry name" value="GDHRDH"/>
</dbReference>
<comment type="similarity">
    <text evidence="1">Belongs to the short-chain dehydrogenases/reductases (SDR) family.</text>
</comment>
<dbReference type="RefSeq" id="WP_212608750.1">
    <property type="nucleotide sequence ID" value="NZ_CP073910.1"/>
</dbReference>
<dbReference type="Gene3D" id="3.40.50.720">
    <property type="entry name" value="NAD(P)-binding Rossmann-like Domain"/>
    <property type="match status" value="1"/>
</dbReference>
<evidence type="ECO:0000313" key="2">
    <source>
        <dbReference type="EMBL" id="QUT05053.1"/>
    </source>
</evidence>
<accession>A0A975Q150</accession>
<dbReference type="InterPro" id="IPR002347">
    <property type="entry name" value="SDR_fam"/>
</dbReference>
<dbReference type="PANTHER" id="PTHR42879">
    <property type="entry name" value="3-OXOACYL-(ACYL-CARRIER-PROTEIN) REDUCTASE"/>
    <property type="match status" value="1"/>
</dbReference>
<dbReference type="Proteomes" id="UP000681425">
    <property type="component" value="Chromosome"/>
</dbReference>
<keyword evidence="3" id="KW-1185">Reference proteome</keyword>